<dbReference type="EMBL" id="MN738743">
    <property type="protein sequence ID" value="QHT36486.1"/>
    <property type="molecule type" value="Genomic_DNA"/>
</dbReference>
<sequence>MKESYINDQLLNENLTLNPKDLNSNLDLIIKDKLKEQVEGVCFKDGYIIPGSVKIIKRKLGKISTTDNKSGIIYNIEYMAKVISPSEGEFIEIIINNINKMGAIGYIKLNDGQTMDDSPLIIMIPAEYFENTSYNIDDINVNQKLTIQVIGSRLKFNSDKIQIIGKPV</sequence>
<reference evidence="3" key="1">
    <citation type="journal article" date="2020" name="Nature">
        <title>Giant virus diversity and host interactions through global metagenomics.</title>
        <authorList>
            <person name="Schulz F."/>
            <person name="Roux S."/>
            <person name="Paez-Espino D."/>
            <person name="Jungbluth S."/>
            <person name="Walsh D.A."/>
            <person name="Denef V.J."/>
            <person name="McMahon K.D."/>
            <person name="Konstantinidis K.T."/>
            <person name="Eloe-Fadrosh E.A."/>
            <person name="Kyrpides N.C."/>
            <person name="Woyke T."/>
        </authorList>
    </citation>
    <scope>NUCLEOTIDE SEQUENCE</scope>
    <source>
        <strain evidence="3">GVMAG-S-ERX555931-87</strain>
    </source>
</reference>
<proteinExistence type="predicted"/>
<accession>A0A6C0F493</accession>
<dbReference type="GO" id="GO:0000428">
    <property type="term" value="C:DNA-directed RNA polymerase complex"/>
    <property type="evidence" value="ECO:0007669"/>
    <property type="project" value="UniProtKB-KW"/>
</dbReference>
<evidence type="ECO:0000256" key="2">
    <source>
        <dbReference type="ARBA" id="ARBA00023163"/>
    </source>
</evidence>
<dbReference type="AlphaFoldDB" id="A0A6C0F493"/>
<name>A0A6C0F493_9ZZZZ</name>
<keyword evidence="1" id="KW-0240">DNA-directed RNA polymerase</keyword>
<evidence type="ECO:0008006" key="4">
    <source>
        <dbReference type="Google" id="ProtNLM"/>
    </source>
</evidence>
<protein>
    <recommendedName>
        <fullName evidence="4">S1 motif domain-containing protein</fullName>
    </recommendedName>
</protein>
<keyword evidence="2" id="KW-0804">Transcription</keyword>
<dbReference type="Gene3D" id="3.30.1490.120">
    <property type="entry name" value="RNA polymerase Rpb7-like, N-terminal domain"/>
    <property type="match status" value="1"/>
</dbReference>
<organism evidence="3">
    <name type="scientific">viral metagenome</name>
    <dbReference type="NCBI Taxonomy" id="1070528"/>
    <lineage>
        <taxon>unclassified sequences</taxon>
        <taxon>metagenomes</taxon>
        <taxon>organismal metagenomes</taxon>
    </lineage>
</organism>
<evidence type="ECO:0000313" key="3">
    <source>
        <dbReference type="EMBL" id="QHT36486.1"/>
    </source>
</evidence>
<dbReference type="InterPro" id="IPR036898">
    <property type="entry name" value="RNA_pol_Rpb7-like_N_sf"/>
</dbReference>
<evidence type="ECO:0000256" key="1">
    <source>
        <dbReference type="ARBA" id="ARBA00022478"/>
    </source>
</evidence>